<dbReference type="PANTHER" id="PTHR22883">
    <property type="entry name" value="ZINC FINGER DHHC DOMAIN CONTAINING PROTEIN"/>
    <property type="match status" value="1"/>
</dbReference>
<comment type="catalytic activity">
    <reaction evidence="8">
        <text>L-cysteinyl-[protein] + hexadecanoyl-CoA = S-hexadecanoyl-L-cysteinyl-[protein] + CoA</text>
        <dbReference type="Rhea" id="RHEA:36683"/>
        <dbReference type="Rhea" id="RHEA-COMP:10131"/>
        <dbReference type="Rhea" id="RHEA-COMP:11032"/>
        <dbReference type="ChEBI" id="CHEBI:29950"/>
        <dbReference type="ChEBI" id="CHEBI:57287"/>
        <dbReference type="ChEBI" id="CHEBI:57379"/>
        <dbReference type="ChEBI" id="CHEBI:74151"/>
        <dbReference type="EC" id="2.3.1.225"/>
    </reaction>
</comment>
<feature type="region of interest" description="Disordered" evidence="9">
    <location>
        <begin position="337"/>
        <end position="365"/>
    </location>
</feature>
<dbReference type="GO" id="GO:0012505">
    <property type="term" value="C:endomembrane system"/>
    <property type="evidence" value="ECO:0007669"/>
    <property type="project" value="UniProtKB-SubCell"/>
</dbReference>
<evidence type="ECO:0000256" key="9">
    <source>
        <dbReference type="SAM" id="MobiDB-lite"/>
    </source>
</evidence>
<reference evidence="12" key="1">
    <citation type="submission" date="2024-07" db="EMBL/GenBank/DDBJ databases">
        <title>Two chromosome-level genome assemblies of Korean endemic species Abeliophyllum distichum and Forsythia ovata (Oleaceae).</title>
        <authorList>
            <person name="Jang H."/>
        </authorList>
    </citation>
    <scope>NUCLEOTIDE SEQUENCE [LARGE SCALE GENOMIC DNA]</scope>
</reference>
<gene>
    <name evidence="11" type="ORF">Fot_52496</name>
</gene>
<evidence type="ECO:0000313" key="12">
    <source>
        <dbReference type="Proteomes" id="UP001604277"/>
    </source>
</evidence>
<keyword evidence="5 8" id="KW-1133">Transmembrane helix</keyword>
<dbReference type="PROSITE" id="PS50216">
    <property type="entry name" value="DHHC"/>
    <property type="match status" value="1"/>
</dbReference>
<dbReference type="PANTHER" id="PTHR22883:SF391">
    <property type="entry name" value="PROTEIN S-ACYLTRANSFERASE 3-RELATED"/>
    <property type="match status" value="1"/>
</dbReference>
<feature type="compositionally biased region" description="Basic and acidic residues" evidence="9">
    <location>
        <begin position="337"/>
        <end position="346"/>
    </location>
</feature>
<evidence type="ECO:0000256" key="3">
    <source>
        <dbReference type="ARBA" id="ARBA00022679"/>
    </source>
</evidence>
<organism evidence="11 12">
    <name type="scientific">Forsythia ovata</name>
    <dbReference type="NCBI Taxonomy" id="205694"/>
    <lineage>
        <taxon>Eukaryota</taxon>
        <taxon>Viridiplantae</taxon>
        <taxon>Streptophyta</taxon>
        <taxon>Embryophyta</taxon>
        <taxon>Tracheophyta</taxon>
        <taxon>Spermatophyta</taxon>
        <taxon>Magnoliopsida</taxon>
        <taxon>eudicotyledons</taxon>
        <taxon>Gunneridae</taxon>
        <taxon>Pentapetalae</taxon>
        <taxon>asterids</taxon>
        <taxon>lamiids</taxon>
        <taxon>Lamiales</taxon>
        <taxon>Oleaceae</taxon>
        <taxon>Forsythieae</taxon>
        <taxon>Forsythia</taxon>
    </lineage>
</organism>
<keyword evidence="3 8" id="KW-0808">Transferase</keyword>
<dbReference type="EC" id="2.3.1.225" evidence="8"/>
<name>A0ABD1PKW3_9LAMI</name>
<accession>A0ABD1PKW3</accession>
<comment type="domain">
    <text evidence="8">The DHHC domain is required for palmitoyltransferase activity.</text>
</comment>
<dbReference type="InterPro" id="IPR039859">
    <property type="entry name" value="PFA4/ZDH16/20/ERF2-like"/>
</dbReference>
<feature type="transmembrane region" description="Helical" evidence="8">
    <location>
        <begin position="26"/>
        <end position="47"/>
    </location>
</feature>
<evidence type="ECO:0000256" key="7">
    <source>
        <dbReference type="ARBA" id="ARBA00023315"/>
    </source>
</evidence>
<dbReference type="Pfam" id="PF01529">
    <property type="entry name" value="DHHC"/>
    <property type="match status" value="1"/>
</dbReference>
<evidence type="ECO:0000256" key="8">
    <source>
        <dbReference type="RuleBase" id="RU079119"/>
    </source>
</evidence>
<evidence type="ECO:0000256" key="6">
    <source>
        <dbReference type="ARBA" id="ARBA00023136"/>
    </source>
</evidence>
<dbReference type="AlphaFoldDB" id="A0ABD1PKW3"/>
<dbReference type="Proteomes" id="UP001604277">
    <property type="component" value="Unassembled WGS sequence"/>
</dbReference>
<dbReference type="InterPro" id="IPR001594">
    <property type="entry name" value="Palmitoyltrfase_DHHC"/>
</dbReference>
<feature type="transmembrane region" description="Helical" evidence="8">
    <location>
        <begin position="147"/>
        <end position="170"/>
    </location>
</feature>
<evidence type="ECO:0000256" key="2">
    <source>
        <dbReference type="ARBA" id="ARBA00008574"/>
    </source>
</evidence>
<protein>
    <recommendedName>
        <fullName evidence="8">S-acyltransferase</fullName>
        <ecNumber evidence="8">2.3.1.225</ecNumber>
    </recommendedName>
    <alternativeName>
        <fullName evidence="8">Palmitoyltransferase</fullName>
    </alternativeName>
</protein>
<keyword evidence="6 8" id="KW-0472">Membrane</keyword>
<comment type="similarity">
    <text evidence="2 8">Belongs to the DHHC palmitoyltransferase family.</text>
</comment>
<keyword evidence="4 8" id="KW-0812">Transmembrane</keyword>
<dbReference type="EMBL" id="JBFOLJ010000018">
    <property type="protein sequence ID" value="KAL2464540.1"/>
    <property type="molecule type" value="Genomic_DNA"/>
</dbReference>
<evidence type="ECO:0000256" key="4">
    <source>
        <dbReference type="ARBA" id="ARBA00022692"/>
    </source>
</evidence>
<evidence type="ECO:0000256" key="5">
    <source>
        <dbReference type="ARBA" id="ARBA00022989"/>
    </source>
</evidence>
<evidence type="ECO:0000259" key="10">
    <source>
        <dbReference type="Pfam" id="PF01529"/>
    </source>
</evidence>
<dbReference type="GO" id="GO:0019706">
    <property type="term" value="F:protein-cysteine S-palmitoyltransferase activity"/>
    <property type="evidence" value="ECO:0007669"/>
    <property type="project" value="UniProtKB-EC"/>
</dbReference>
<evidence type="ECO:0000256" key="1">
    <source>
        <dbReference type="ARBA" id="ARBA00004127"/>
    </source>
</evidence>
<comment type="subcellular location">
    <subcellularLocation>
        <location evidence="1">Endomembrane system</location>
        <topology evidence="1">Multi-pass membrane protein</topology>
    </subcellularLocation>
</comment>
<feature type="transmembrane region" description="Helical" evidence="8">
    <location>
        <begin position="190"/>
        <end position="212"/>
    </location>
</feature>
<evidence type="ECO:0000313" key="11">
    <source>
        <dbReference type="EMBL" id="KAL2464540.1"/>
    </source>
</evidence>
<keyword evidence="7 8" id="KW-0012">Acyltransferase</keyword>
<proteinExistence type="inferred from homology"/>
<keyword evidence="12" id="KW-1185">Reference proteome</keyword>
<sequence length="395" mass="46187">MGPAIGFFIKIFYIIKHQENKNAMHWYSVLIVGLVLTILDIMFLFLTSSRDPGIVPRNSRPPEFDETFELSTPSMEWVNGRTPNLKLPRTKDVIVNEHTVKVKFCETCLLYRPPRASHCSICNNCVQRFDHHCPWVGQCVGIRNYRFFYMFISTSTILCIYVFVFSWINILQRKGSMLKALSHDILSDILIVYCFIAIWFVGGLTIFHFYLISTNQTTYENFRYNYDKKENPYNKGVIRNLKEVFFSKIPLSMNDFRAYVEEDENMGMDPTTAKFMGSITTSKEKIDIEMGAKFAEENGLSLPDILRVLEYDDIETNLKDEGNDRTDSDPLLFLDEQEFKGGTNDEEKPDEITTSDQSDQVQHKENPFFKEKWDLHIMKMFCFQDDSLQLFRKVD</sequence>
<feature type="domain" description="Palmitoyltransferase DHHC" evidence="10">
    <location>
        <begin position="102"/>
        <end position="223"/>
    </location>
</feature>
<comment type="caution">
    <text evidence="11">The sequence shown here is derived from an EMBL/GenBank/DDBJ whole genome shotgun (WGS) entry which is preliminary data.</text>
</comment>